<name>A0ABV9K8U3_9PORP</name>
<evidence type="ECO:0000259" key="1">
    <source>
        <dbReference type="Pfam" id="PF12392"/>
    </source>
</evidence>
<dbReference type="InterPro" id="IPR001539">
    <property type="entry name" value="Peptidase_U32"/>
</dbReference>
<dbReference type="Pfam" id="PF01136">
    <property type="entry name" value="Peptidase_U32"/>
    <property type="match status" value="1"/>
</dbReference>
<gene>
    <name evidence="2" type="ORF">ACFO3G_07380</name>
</gene>
<dbReference type="EMBL" id="JBHSGO010000199">
    <property type="protein sequence ID" value="MFC4666416.1"/>
    <property type="molecule type" value="Genomic_DNA"/>
</dbReference>
<evidence type="ECO:0000313" key="2">
    <source>
        <dbReference type="EMBL" id="MFC4666416.1"/>
    </source>
</evidence>
<dbReference type="InterPro" id="IPR020988">
    <property type="entry name" value="Pept_U32_collagenase"/>
</dbReference>
<dbReference type="PROSITE" id="PS01276">
    <property type="entry name" value="PEPTIDASE_U32"/>
    <property type="match status" value="1"/>
</dbReference>
<dbReference type="Pfam" id="PF12392">
    <property type="entry name" value="DUF3656"/>
    <property type="match status" value="1"/>
</dbReference>
<evidence type="ECO:0000313" key="3">
    <source>
        <dbReference type="Proteomes" id="UP001596020"/>
    </source>
</evidence>
<feature type="domain" description="Peptidase U32 collagenase" evidence="1">
    <location>
        <begin position="382"/>
        <end position="495"/>
    </location>
</feature>
<sequence length="612" mass="68942">MKELELLSPAKDLQTAIAAIDHGADAIYIGAPVFSARASAGVSIEDIRKVCEYAHLFKAKVFVALNTILYESELKEVEQIITKLDKAGIDALIIQDKAITELDIPNIPLHASTQCDNRTISQIKQLKEEGFERVVVARELNIEEIQEIAKEGMEIEAFVHGALCVSISGLCYVSQYLTRRSANRGTCAQICRLPFDLTDADGNIIVKDRHLLSLKDMNRSEYLPEMAKAGVTSFKIEGRLKSIPYVKNVTATYSINLNNFIELNPNQYKRASVGEIEYSFSPDLTKSFNRGYTSYLLKDRTEDPIASPETPKSKGREVGHVSHIDIAKRTVRIDQIHNLNAGDGLLIIHKDGTIDGTQVNTISSPYSIEPDKIDIFRNGDQIYCNRDRIFEMTLEGKQTAIRKIPIKIKLALDENGFALTLTGPNGYDEAKTIIECMHEKAKKPQGERIKKELEKLGQTPLSSKETDISEVEEYFIPASLISEARRKASEMFCQKAIQNYKPKRIAREKRASQKLNSGIELTYQANIANPLAEKHYKQLGYTIAQKAYELTPQRHAALMTCRHCIKRELGYCTREKKTPMPYKEPLLLHHANGTLRLKFDCKNCQMIVMEGE</sequence>
<dbReference type="InterPro" id="IPR051454">
    <property type="entry name" value="RNA/ubiquinone_mod_enzymes"/>
</dbReference>
<organism evidence="2 3">
    <name type="scientific">Falsiporphyromonas endometrii</name>
    <dbReference type="NCBI Taxonomy" id="1387297"/>
    <lineage>
        <taxon>Bacteria</taxon>
        <taxon>Pseudomonadati</taxon>
        <taxon>Bacteroidota</taxon>
        <taxon>Bacteroidia</taxon>
        <taxon>Bacteroidales</taxon>
        <taxon>Porphyromonadaceae</taxon>
        <taxon>Falsiporphyromonas</taxon>
    </lineage>
</organism>
<dbReference type="RefSeq" id="WP_380079462.1">
    <property type="nucleotide sequence ID" value="NZ_JBHSGO010000199.1"/>
</dbReference>
<protein>
    <submittedName>
        <fullName evidence="2">U32 family peptidase</fullName>
    </submittedName>
</protein>
<proteinExistence type="predicted"/>
<dbReference type="PANTHER" id="PTHR30217">
    <property type="entry name" value="PEPTIDASE U32 FAMILY"/>
    <property type="match status" value="1"/>
</dbReference>
<accession>A0ABV9K8U3</accession>
<dbReference type="Proteomes" id="UP001596020">
    <property type="component" value="Unassembled WGS sequence"/>
</dbReference>
<comment type="caution">
    <text evidence="2">The sequence shown here is derived from an EMBL/GenBank/DDBJ whole genome shotgun (WGS) entry which is preliminary data.</text>
</comment>
<dbReference type="PANTHER" id="PTHR30217:SF10">
    <property type="entry name" value="23S RRNA 5-HYDROXYCYTIDINE C2501 SYNTHASE"/>
    <property type="match status" value="1"/>
</dbReference>
<reference evidence="3" key="1">
    <citation type="journal article" date="2019" name="Int. J. Syst. Evol. Microbiol.">
        <title>The Global Catalogue of Microorganisms (GCM) 10K type strain sequencing project: providing services to taxonomists for standard genome sequencing and annotation.</title>
        <authorList>
            <consortium name="The Broad Institute Genomics Platform"/>
            <consortium name="The Broad Institute Genome Sequencing Center for Infectious Disease"/>
            <person name="Wu L."/>
            <person name="Ma J."/>
        </authorList>
    </citation>
    <scope>NUCLEOTIDE SEQUENCE [LARGE SCALE GENOMIC DNA]</scope>
    <source>
        <strain evidence="3">CGMCC 4.7357</strain>
    </source>
</reference>
<keyword evidence="3" id="KW-1185">Reference proteome</keyword>